<feature type="non-terminal residue" evidence="2">
    <location>
        <position position="137"/>
    </location>
</feature>
<feature type="transmembrane region" description="Helical" evidence="1">
    <location>
        <begin position="6"/>
        <end position="23"/>
    </location>
</feature>
<keyword evidence="1" id="KW-1133">Transmembrane helix</keyword>
<comment type="caution">
    <text evidence="2">The sequence shown here is derived from an EMBL/GenBank/DDBJ whole genome shotgun (WGS) entry which is preliminary data.</text>
</comment>
<feature type="transmembrane region" description="Helical" evidence="1">
    <location>
        <begin position="60"/>
        <end position="87"/>
    </location>
</feature>
<reference evidence="2" key="1">
    <citation type="journal article" date="2014" name="Front. Microbiol.">
        <title>High frequency of phylogenetically diverse reductive dehalogenase-homologous genes in deep subseafloor sedimentary metagenomes.</title>
        <authorList>
            <person name="Kawai M."/>
            <person name="Futagami T."/>
            <person name="Toyoda A."/>
            <person name="Takaki Y."/>
            <person name="Nishi S."/>
            <person name="Hori S."/>
            <person name="Arai W."/>
            <person name="Tsubouchi T."/>
            <person name="Morono Y."/>
            <person name="Uchiyama I."/>
            <person name="Ito T."/>
            <person name="Fujiyama A."/>
            <person name="Inagaki F."/>
            <person name="Takami H."/>
        </authorList>
    </citation>
    <scope>NUCLEOTIDE SEQUENCE</scope>
    <source>
        <strain evidence="2">Expedition CK06-06</strain>
    </source>
</reference>
<organism evidence="2">
    <name type="scientific">marine sediment metagenome</name>
    <dbReference type="NCBI Taxonomy" id="412755"/>
    <lineage>
        <taxon>unclassified sequences</taxon>
        <taxon>metagenomes</taxon>
        <taxon>ecological metagenomes</taxon>
    </lineage>
</organism>
<evidence type="ECO:0000313" key="2">
    <source>
        <dbReference type="EMBL" id="GAH97125.1"/>
    </source>
</evidence>
<gene>
    <name evidence="2" type="ORF">S06H3_01394</name>
</gene>
<proteinExistence type="predicted"/>
<dbReference type="AlphaFoldDB" id="X1KU12"/>
<feature type="transmembrane region" description="Helical" evidence="1">
    <location>
        <begin position="35"/>
        <end position="54"/>
    </location>
</feature>
<protein>
    <submittedName>
        <fullName evidence="2">Uncharacterized protein</fullName>
    </submittedName>
</protein>
<keyword evidence="1" id="KW-0812">Transmembrane</keyword>
<keyword evidence="1" id="KW-0472">Membrane</keyword>
<sequence>MNFAIIYTIIILLLGIPLFITNFAKLIPMPIGVKIFPFVAAISLLWLHTIFFRLKGRTGVMAIILLIIFYFLTYIIILPTGAGSMVVSILDREKNIPAETIGSDDCPEQIYIVYHPGISKFTTKVLRALAENIAQNN</sequence>
<evidence type="ECO:0000256" key="1">
    <source>
        <dbReference type="SAM" id="Phobius"/>
    </source>
</evidence>
<name>X1KU12_9ZZZZ</name>
<accession>X1KU12</accession>
<dbReference type="EMBL" id="BARV01000345">
    <property type="protein sequence ID" value="GAH97125.1"/>
    <property type="molecule type" value="Genomic_DNA"/>
</dbReference>